<accession>A0A0C9VGS9</accession>
<evidence type="ECO:0000313" key="2">
    <source>
        <dbReference type="Proteomes" id="UP000053820"/>
    </source>
</evidence>
<dbReference type="Proteomes" id="UP000053820">
    <property type="component" value="Unassembled WGS sequence"/>
</dbReference>
<keyword evidence="2" id="KW-1185">Reference proteome</keyword>
<dbReference type="EMBL" id="KN839845">
    <property type="protein sequence ID" value="KIJ64789.1"/>
    <property type="molecule type" value="Genomic_DNA"/>
</dbReference>
<proteinExistence type="predicted"/>
<organism evidence="1 2">
    <name type="scientific">Hydnomerulius pinastri MD-312</name>
    <dbReference type="NCBI Taxonomy" id="994086"/>
    <lineage>
        <taxon>Eukaryota</taxon>
        <taxon>Fungi</taxon>
        <taxon>Dikarya</taxon>
        <taxon>Basidiomycota</taxon>
        <taxon>Agaricomycotina</taxon>
        <taxon>Agaricomycetes</taxon>
        <taxon>Agaricomycetidae</taxon>
        <taxon>Boletales</taxon>
        <taxon>Boletales incertae sedis</taxon>
        <taxon>Leucogyrophana</taxon>
    </lineage>
</organism>
<name>A0A0C9VGS9_9AGAM</name>
<reference evidence="1 2" key="1">
    <citation type="submission" date="2014-04" db="EMBL/GenBank/DDBJ databases">
        <title>Evolutionary Origins and Diversification of the Mycorrhizal Mutualists.</title>
        <authorList>
            <consortium name="DOE Joint Genome Institute"/>
            <consortium name="Mycorrhizal Genomics Consortium"/>
            <person name="Kohler A."/>
            <person name="Kuo A."/>
            <person name="Nagy L.G."/>
            <person name="Floudas D."/>
            <person name="Copeland A."/>
            <person name="Barry K.W."/>
            <person name="Cichocki N."/>
            <person name="Veneault-Fourrey C."/>
            <person name="LaButti K."/>
            <person name="Lindquist E.A."/>
            <person name="Lipzen A."/>
            <person name="Lundell T."/>
            <person name="Morin E."/>
            <person name="Murat C."/>
            <person name="Riley R."/>
            <person name="Ohm R."/>
            <person name="Sun H."/>
            <person name="Tunlid A."/>
            <person name="Henrissat B."/>
            <person name="Grigoriev I.V."/>
            <person name="Hibbett D.S."/>
            <person name="Martin F."/>
        </authorList>
    </citation>
    <scope>NUCLEOTIDE SEQUENCE [LARGE SCALE GENOMIC DNA]</scope>
    <source>
        <strain evidence="1 2">MD-312</strain>
    </source>
</reference>
<protein>
    <submittedName>
        <fullName evidence="1">Uncharacterized protein</fullName>
    </submittedName>
</protein>
<evidence type="ECO:0000313" key="1">
    <source>
        <dbReference type="EMBL" id="KIJ64789.1"/>
    </source>
</evidence>
<gene>
    <name evidence="1" type="ORF">HYDPIDRAFT_111393</name>
</gene>
<dbReference type="HOGENOM" id="CLU_2498149_0_0_1"/>
<dbReference type="AlphaFoldDB" id="A0A0C9VGS9"/>
<sequence>MADEWRAGRLLCPAWTGLSISNCAHFSMDALKSFIRARREGRKAATTVAVPSNFRNFHRVDMFNIILSPEDEEWLTNNIRNFTLEQ</sequence>